<dbReference type="PANTHER" id="PTHR37944:SF1">
    <property type="entry name" value="PORIN B"/>
    <property type="match status" value="1"/>
</dbReference>
<dbReference type="EMBL" id="AFOY02000015">
    <property type="protein sequence ID" value="EXF93325.1"/>
    <property type="molecule type" value="Genomic_DNA"/>
</dbReference>
<dbReference type="Proteomes" id="UP000022611">
    <property type="component" value="Unassembled WGS sequence"/>
</dbReference>
<comment type="similarity">
    <text evidence="1 2">Belongs to the OprB family.</text>
</comment>
<dbReference type="GO" id="GO:0016020">
    <property type="term" value="C:membrane"/>
    <property type="evidence" value="ECO:0007669"/>
    <property type="project" value="InterPro"/>
</dbReference>
<feature type="chain" id="PRO_5007227050" evidence="2">
    <location>
        <begin position="25"/>
        <end position="448"/>
    </location>
</feature>
<evidence type="ECO:0000256" key="2">
    <source>
        <dbReference type="RuleBase" id="RU363072"/>
    </source>
</evidence>
<dbReference type="Pfam" id="PF04966">
    <property type="entry name" value="OprB"/>
    <property type="match status" value="1"/>
</dbReference>
<name>A0A010SK10_PSEFL</name>
<gene>
    <name evidence="3" type="ORF">HK44_006430</name>
</gene>
<dbReference type="GO" id="GO:0008643">
    <property type="term" value="P:carbohydrate transport"/>
    <property type="evidence" value="ECO:0007669"/>
    <property type="project" value="InterPro"/>
</dbReference>
<dbReference type="eggNOG" id="COG3659">
    <property type="taxonomic scope" value="Bacteria"/>
</dbReference>
<dbReference type="PANTHER" id="PTHR37944">
    <property type="entry name" value="PORIN B"/>
    <property type="match status" value="1"/>
</dbReference>
<protein>
    <submittedName>
        <fullName evidence="3">Porin</fullName>
    </submittedName>
</protein>
<keyword evidence="2" id="KW-0732">Signal</keyword>
<dbReference type="AlphaFoldDB" id="A0A010SK10"/>
<organism evidence="3 4">
    <name type="scientific">Pseudomonas fluorescens HK44</name>
    <dbReference type="NCBI Taxonomy" id="1042209"/>
    <lineage>
        <taxon>Bacteria</taxon>
        <taxon>Pseudomonadati</taxon>
        <taxon>Pseudomonadota</taxon>
        <taxon>Gammaproteobacteria</taxon>
        <taxon>Pseudomonadales</taxon>
        <taxon>Pseudomonadaceae</taxon>
        <taxon>Pseudomonas</taxon>
    </lineage>
</organism>
<dbReference type="InterPro" id="IPR052932">
    <property type="entry name" value="OprB_Porin"/>
</dbReference>
<dbReference type="PATRIC" id="fig|1042209.11.peg.3659"/>
<dbReference type="Gene3D" id="2.40.160.180">
    <property type="entry name" value="Carbohydrate-selective porin OprB"/>
    <property type="match status" value="1"/>
</dbReference>
<dbReference type="InterPro" id="IPR038673">
    <property type="entry name" value="OprB_sf"/>
</dbReference>
<proteinExistence type="inferred from homology"/>
<sequence>MRKTTITSLTAGFVLSGLTMSAWSDEPMFSSSSRWMTGDWGGLRTELLDKGYDFQFSYQSESAANINGGFDHDHTARYTDQFNLGGAIDLEKVLGWHEASLQLLITERSGRDITNDRLTDPRTGTIGSSVQENFGRGQTWRISTLAYQQKFFDDVLDIKVGRLPIGSDFDSTGCVFQNNSLCGGLAGHGATVWFNSPVSQWGGRVKVNFTPTVYAQLGVYEYNPTLLDSNNGFKLNTSGQTGNTYLGEVGWTPRLGDAGMAGKYMVGTYWNSATAKDVLEDVNGNDKAITGAPVDQHDGRYGMYAYARQQITTVGGDAKRGLSLFAHFAQYDKKSSTLDWQAQMGAIYAGPFDARPKDALAFGLSEMHVNPALTKNQELQNQANNLIDYNNPRYQPVQHAEYVAEIHYDFQLTPWLMVRPNIQYLAHPGGVYEVDNATVAGLTINTVF</sequence>
<comment type="caution">
    <text evidence="3">The sequence shown here is derived from an EMBL/GenBank/DDBJ whole genome shotgun (WGS) entry which is preliminary data.</text>
</comment>
<reference evidence="3 4" key="1">
    <citation type="journal article" date="2011" name="J. Bacteriol.">
        <title>Draft genome sequence of the polycyclic aromatic hydrocarbon-degrading, genetically engineered bioluminescent bioreporter Pseudomonas fluorescens HK44.</title>
        <authorList>
            <person name="Chauhan A."/>
            <person name="Layton A.C."/>
            <person name="Williams D.E."/>
            <person name="Smartt A.E."/>
            <person name="Ripp S."/>
            <person name="Karpinets T.V."/>
            <person name="Brown S.D."/>
            <person name="Sayler G.S."/>
        </authorList>
    </citation>
    <scope>NUCLEOTIDE SEQUENCE [LARGE SCALE GENOMIC DNA]</scope>
    <source>
        <strain evidence="3 4">HK44</strain>
    </source>
</reference>
<dbReference type="InterPro" id="IPR007049">
    <property type="entry name" value="Carb-sel_porin_OprB"/>
</dbReference>
<dbReference type="GO" id="GO:0015288">
    <property type="term" value="F:porin activity"/>
    <property type="evidence" value="ECO:0007669"/>
    <property type="project" value="InterPro"/>
</dbReference>
<accession>A0A010SK10</accession>
<evidence type="ECO:0000313" key="4">
    <source>
        <dbReference type="Proteomes" id="UP000022611"/>
    </source>
</evidence>
<feature type="signal peptide" evidence="2">
    <location>
        <begin position="1"/>
        <end position="24"/>
    </location>
</feature>
<evidence type="ECO:0000313" key="3">
    <source>
        <dbReference type="EMBL" id="EXF93325.1"/>
    </source>
</evidence>
<dbReference type="HOGENOM" id="CLU_029684_1_0_6"/>
<evidence type="ECO:0000256" key="1">
    <source>
        <dbReference type="ARBA" id="ARBA00008769"/>
    </source>
</evidence>